<keyword evidence="2" id="KW-0812">Transmembrane</keyword>
<evidence type="ECO:0000313" key="5">
    <source>
        <dbReference type="Proteomes" id="UP000603234"/>
    </source>
</evidence>
<evidence type="ECO:0000256" key="2">
    <source>
        <dbReference type="SAM" id="Phobius"/>
    </source>
</evidence>
<sequence>MIIKTLHLKAFGKFKDKTIGFEPGLNLVYGMNEAGKTTVQTFIQGMFFGFYKPYRKKKTYDIEYEKYLPWKQFDYSGSLIYEVDGREIRLERNFLRGKDSLNIFDNTTGKDISSEFRYDGVIRQHLPLDTLGMTSGIYNNTVNMRQLYNDTESGTQDEMRDSYLETQNTSGVEMNFKGIARCIEDKKKNIGRSGQSKSRVGAAIRERDELRTALKEAEEAYAKVAENQEQITLYQRRMKRIEAENDYLTQESVVNRKKELLQSYEKIKELEKENSLLSDKIEAGEVYREFNYETLEGLKTVQSQIERLSDQMDYIETEINNCHESLKAIRQKEESRRATLAGHTWERISEDYEAFKKEQNGSEDVKEKSNAIKSFISIILIILGIAFTEVSIMSLLPLGQSIENIMLGLGIMMMILGVVGTVFGAAKSLKKRKIRQARLLKPVQQGILKKYGLKDVGELDAFYKKASRTQSELEQMKNEGELISVQLSRHQAGYEVLFEQRRGIEKELDRKLGKYDVKTIAEYAEGCQKSQRLEEMKIQFNGNLRLLENLLQTVNDGKTADGNLVWKKASPKTDELLSMGKEIARLEGENNALSDGVGLPVEIRETIKSLDSQIEICDIEIKACNAVLDILEKIQQGCHLESAPELNQHIGDILNKITQHYKGVKIDEAMNVKVVEPANGDFKDAEQLSAGTMDQVYFAFRYGMGDVINQEMPFILDEPFVRYDKDRKTQALKLLAELSQKRQVILFTCDEDEENRLKALGATYTKVRL</sequence>
<evidence type="ECO:0000259" key="3">
    <source>
        <dbReference type="Pfam" id="PF13514"/>
    </source>
</evidence>
<dbReference type="PANTHER" id="PTHR41259">
    <property type="entry name" value="DOUBLE-STRAND BREAK REPAIR RAD50 ATPASE, PUTATIVE-RELATED"/>
    <property type="match status" value="1"/>
</dbReference>
<gene>
    <name evidence="4" type="ORF">GH808_13085</name>
</gene>
<feature type="transmembrane region" description="Helical" evidence="2">
    <location>
        <begin position="405"/>
        <end position="426"/>
    </location>
</feature>
<dbReference type="EMBL" id="WJBC01000025">
    <property type="protein sequence ID" value="MBC3805351.1"/>
    <property type="molecule type" value="Genomic_DNA"/>
</dbReference>
<reference evidence="4 5" key="1">
    <citation type="journal article" date="2020" name="mSystems">
        <title>Defining Genomic and Predicted Metabolic Features of the Acetobacterium Genus.</title>
        <authorList>
            <person name="Ross D.E."/>
            <person name="Marshall C.W."/>
            <person name="Gulliver D."/>
            <person name="May H.D."/>
            <person name="Norman R.S."/>
        </authorList>
    </citation>
    <scope>NUCLEOTIDE SEQUENCE [LARGE SCALE GENOMIC DNA]</scope>
    <source>
        <strain evidence="4 5">DSM 8238</strain>
    </source>
</reference>
<proteinExistence type="predicted"/>
<keyword evidence="5" id="KW-1185">Reference proteome</keyword>
<evidence type="ECO:0000256" key="1">
    <source>
        <dbReference type="SAM" id="Coils"/>
    </source>
</evidence>
<keyword evidence="1" id="KW-0175">Coiled coil</keyword>
<keyword evidence="2" id="KW-0472">Membrane</keyword>
<protein>
    <submittedName>
        <fullName evidence="4">AAA family ATPase</fullName>
    </submittedName>
</protein>
<comment type="caution">
    <text evidence="4">The sequence shown here is derived from an EMBL/GenBank/DDBJ whole genome shotgun (WGS) entry which is preliminary data.</text>
</comment>
<evidence type="ECO:0000313" key="4">
    <source>
        <dbReference type="EMBL" id="MBC3805351.1"/>
    </source>
</evidence>
<dbReference type="SUPFAM" id="SSF52540">
    <property type="entry name" value="P-loop containing nucleoside triphosphate hydrolases"/>
    <property type="match status" value="1"/>
</dbReference>
<keyword evidence="2" id="KW-1133">Transmembrane helix</keyword>
<accession>A0ABR6WYK9</accession>
<dbReference type="Gene3D" id="3.40.50.300">
    <property type="entry name" value="P-loop containing nucleotide triphosphate hydrolases"/>
    <property type="match status" value="2"/>
</dbReference>
<feature type="domain" description="YhaN AAA" evidence="3">
    <location>
        <begin position="1"/>
        <end position="56"/>
    </location>
</feature>
<organism evidence="4 5">
    <name type="scientific">Acetobacterium fimetarium</name>
    <dbReference type="NCBI Taxonomy" id="52691"/>
    <lineage>
        <taxon>Bacteria</taxon>
        <taxon>Bacillati</taxon>
        <taxon>Bacillota</taxon>
        <taxon>Clostridia</taxon>
        <taxon>Eubacteriales</taxon>
        <taxon>Eubacteriaceae</taxon>
        <taxon>Acetobacterium</taxon>
    </lineage>
</organism>
<feature type="transmembrane region" description="Helical" evidence="2">
    <location>
        <begin position="375"/>
        <end position="399"/>
    </location>
</feature>
<dbReference type="InterPro" id="IPR038734">
    <property type="entry name" value="YhaN_AAA"/>
</dbReference>
<feature type="coiled-coil region" evidence="1">
    <location>
        <begin position="200"/>
        <end position="318"/>
    </location>
</feature>
<dbReference type="InterPro" id="IPR027417">
    <property type="entry name" value="P-loop_NTPase"/>
</dbReference>
<dbReference type="PANTHER" id="PTHR41259:SF1">
    <property type="entry name" value="DOUBLE-STRAND BREAK REPAIR RAD50 ATPASE, PUTATIVE-RELATED"/>
    <property type="match status" value="1"/>
</dbReference>
<dbReference type="Proteomes" id="UP000603234">
    <property type="component" value="Unassembled WGS sequence"/>
</dbReference>
<dbReference type="Pfam" id="PF13514">
    <property type="entry name" value="AAA_27"/>
    <property type="match status" value="1"/>
</dbReference>
<dbReference type="RefSeq" id="WP_186843239.1">
    <property type="nucleotide sequence ID" value="NZ_WJBC01000025.1"/>
</dbReference>
<name>A0ABR6WYK9_9FIRM</name>